<dbReference type="InterPro" id="IPR003439">
    <property type="entry name" value="ABC_transporter-like_ATP-bd"/>
</dbReference>
<dbReference type="OrthoDB" id="3176024at2"/>
<dbReference type="GeneID" id="98296521"/>
<accession>A0A261G174</accession>
<dbReference type="CDD" id="cd03255">
    <property type="entry name" value="ABC_MJ0796_LolCDE_FtsE"/>
    <property type="match status" value="1"/>
</dbReference>
<evidence type="ECO:0000256" key="3">
    <source>
        <dbReference type="ARBA" id="ARBA00022448"/>
    </source>
</evidence>
<comment type="caution">
    <text evidence="12">The sequence shown here is derived from an EMBL/GenBank/DDBJ whole genome shotgun (WGS) entry which is preliminary data.</text>
</comment>
<dbReference type="InterPro" id="IPR015854">
    <property type="entry name" value="ABC_transpr_LolD-like"/>
</dbReference>
<dbReference type="GO" id="GO:0005886">
    <property type="term" value="C:plasma membrane"/>
    <property type="evidence" value="ECO:0007669"/>
    <property type="project" value="UniProtKB-SubCell"/>
</dbReference>
<dbReference type="PANTHER" id="PTHR24220">
    <property type="entry name" value="IMPORT ATP-BINDING PROTEIN"/>
    <property type="match status" value="1"/>
</dbReference>
<organism evidence="12 13">
    <name type="scientific">Bifidobacterium aquikefiri</name>
    <dbReference type="NCBI Taxonomy" id="1653207"/>
    <lineage>
        <taxon>Bacteria</taxon>
        <taxon>Bacillati</taxon>
        <taxon>Actinomycetota</taxon>
        <taxon>Actinomycetes</taxon>
        <taxon>Bifidobacteriales</taxon>
        <taxon>Bifidobacteriaceae</taxon>
        <taxon>Bifidobacterium</taxon>
    </lineage>
</organism>
<dbReference type="Proteomes" id="UP000216451">
    <property type="component" value="Unassembled WGS sequence"/>
</dbReference>
<comment type="similarity">
    <text evidence="8">Belongs to the ABC transporter superfamily. HrtA family.</text>
</comment>
<evidence type="ECO:0000256" key="8">
    <source>
        <dbReference type="ARBA" id="ARBA00024359"/>
    </source>
</evidence>
<dbReference type="Gene3D" id="3.40.50.300">
    <property type="entry name" value="P-loop containing nucleotide triphosphate hydrolases"/>
    <property type="match status" value="1"/>
</dbReference>
<dbReference type="EMBL" id="MWXA01000009">
    <property type="protein sequence ID" value="OZG65138.1"/>
    <property type="molecule type" value="Genomic_DNA"/>
</dbReference>
<dbReference type="GO" id="GO:0005524">
    <property type="term" value="F:ATP binding"/>
    <property type="evidence" value="ECO:0007669"/>
    <property type="project" value="UniProtKB-KW"/>
</dbReference>
<comment type="function">
    <text evidence="10">Part of the ABC transporter complex hrt involved in hemin import. Responsible for energy coupling to the transport system.</text>
</comment>
<dbReference type="PROSITE" id="PS50893">
    <property type="entry name" value="ABC_TRANSPORTER_2"/>
    <property type="match status" value="1"/>
</dbReference>
<evidence type="ECO:0000256" key="5">
    <source>
        <dbReference type="ARBA" id="ARBA00022741"/>
    </source>
</evidence>
<dbReference type="InterPro" id="IPR003593">
    <property type="entry name" value="AAA+_ATPase"/>
</dbReference>
<dbReference type="InterPro" id="IPR017871">
    <property type="entry name" value="ABC_transporter-like_CS"/>
</dbReference>
<keyword evidence="6 12" id="KW-0067">ATP-binding</keyword>
<gene>
    <name evidence="12" type="ORF">BAQU_1878</name>
</gene>
<dbReference type="AlphaFoldDB" id="A0A261G174"/>
<comment type="subcellular location">
    <subcellularLocation>
        <location evidence="1">Cell membrane</location>
        <topology evidence="1">Peripheral membrane protein</topology>
    </subcellularLocation>
</comment>
<dbReference type="PANTHER" id="PTHR24220:SF666">
    <property type="entry name" value="HEMIN IMPORT ATP-BINDING PROTEIN HRTA-RELATED"/>
    <property type="match status" value="1"/>
</dbReference>
<evidence type="ECO:0000256" key="10">
    <source>
        <dbReference type="ARBA" id="ARBA00024721"/>
    </source>
</evidence>
<evidence type="ECO:0000256" key="6">
    <source>
        <dbReference type="ARBA" id="ARBA00022840"/>
    </source>
</evidence>
<dbReference type="Pfam" id="PF00005">
    <property type="entry name" value="ABC_tran"/>
    <property type="match status" value="1"/>
</dbReference>
<evidence type="ECO:0000313" key="13">
    <source>
        <dbReference type="Proteomes" id="UP000216451"/>
    </source>
</evidence>
<evidence type="ECO:0000256" key="9">
    <source>
        <dbReference type="ARBA" id="ARBA00024432"/>
    </source>
</evidence>
<protein>
    <recommendedName>
        <fullName evidence="9">Putative hemin import ATP-binding protein HrtA</fullName>
    </recommendedName>
</protein>
<dbReference type="GO" id="GO:0016887">
    <property type="term" value="F:ATP hydrolysis activity"/>
    <property type="evidence" value="ECO:0007669"/>
    <property type="project" value="InterPro"/>
</dbReference>
<dbReference type="SMART" id="SM00382">
    <property type="entry name" value="AAA"/>
    <property type="match status" value="1"/>
</dbReference>
<evidence type="ECO:0000256" key="2">
    <source>
        <dbReference type="ARBA" id="ARBA00011131"/>
    </source>
</evidence>
<dbReference type="GO" id="GO:0022857">
    <property type="term" value="F:transmembrane transporter activity"/>
    <property type="evidence" value="ECO:0007669"/>
    <property type="project" value="TreeGrafter"/>
</dbReference>
<evidence type="ECO:0000256" key="7">
    <source>
        <dbReference type="ARBA" id="ARBA00023136"/>
    </source>
</evidence>
<comment type="subunit">
    <text evidence="2">The complex is composed of two ATP-binding proteins (HrtA), two transmembrane proteins (HrtB) and a solute-binding protein.</text>
</comment>
<dbReference type="SUPFAM" id="SSF52540">
    <property type="entry name" value="P-loop containing nucleoside triphosphate hydrolases"/>
    <property type="match status" value="1"/>
</dbReference>
<reference evidence="12 13" key="1">
    <citation type="journal article" date="2017" name="BMC Genomics">
        <title>Comparative genomic and phylogenomic analyses of the Bifidobacteriaceae family.</title>
        <authorList>
            <person name="Lugli G.A."/>
            <person name="Milani C."/>
            <person name="Turroni F."/>
            <person name="Duranti S."/>
            <person name="Mancabelli L."/>
            <person name="Mangifesta M."/>
            <person name="Ferrario C."/>
            <person name="Modesto M."/>
            <person name="Mattarelli P."/>
            <person name="Jiri K."/>
            <person name="van Sinderen D."/>
            <person name="Ventura M."/>
        </authorList>
    </citation>
    <scope>NUCLEOTIDE SEQUENCE [LARGE SCALE GENOMIC DNA]</scope>
    <source>
        <strain evidence="12 13">LMG 28769</strain>
    </source>
</reference>
<keyword evidence="5" id="KW-0547">Nucleotide-binding</keyword>
<keyword evidence="7" id="KW-0472">Membrane</keyword>
<dbReference type="InterPro" id="IPR017911">
    <property type="entry name" value="MacB-like_ATP-bd"/>
</dbReference>
<dbReference type="PROSITE" id="PS00211">
    <property type="entry name" value="ABC_TRANSPORTER_1"/>
    <property type="match status" value="1"/>
</dbReference>
<proteinExistence type="inferred from homology"/>
<evidence type="ECO:0000259" key="11">
    <source>
        <dbReference type="PROSITE" id="PS50893"/>
    </source>
</evidence>
<feature type="domain" description="ABC transporter" evidence="11">
    <location>
        <begin position="6"/>
        <end position="224"/>
    </location>
</feature>
<dbReference type="InterPro" id="IPR027417">
    <property type="entry name" value="P-loop_NTPase"/>
</dbReference>
<evidence type="ECO:0000256" key="1">
    <source>
        <dbReference type="ARBA" id="ARBA00004202"/>
    </source>
</evidence>
<evidence type="ECO:0000256" key="4">
    <source>
        <dbReference type="ARBA" id="ARBA00022475"/>
    </source>
</evidence>
<name>A0A261G174_9BIFI</name>
<keyword evidence="13" id="KW-1185">Reference proteome</keyword>
<keyword evidence="4" id="KW-1003">Cell membrane</keyword>
<dbReference type="RefSeq" id="WP_094695076.1">
    <property type="nucleotide sequence ID" value="NZ_JBDNSG010000015.1"/>
</dbReference>
<keyword evidence="3" id="KW-0813">Transport</keyword>
<sequence length="224" mass="24681">MVDEILVMTHVTKTFGQGHTALTAIDDATLTVSRGRFISIVGPSGSGKSTLLTIAGGLQRPSSGHVQVNGIELTDLSNAQVTATRFHQIGFVLQRSNLIPYLTVYQQLALVDRVARRGERKQKIHDLLDSLDILALVDKYPKDLSGGERQRAAMARALYGEPSLILADEPTASLDTGHAYDVVRLLAEQTKKYRKATVMVTHDMRMTESCDTVYRMKDGKLSRQ</sequence>
<evidence type="ECO:0000313" key="12">
    <source>
        <dbReference type="EMBL" id="OZG65138.1"/>
    </source>
</evidence>